<organism evidence="1 2">
    <name type="scientific">Flavobacterium crassostreae</name>
    <dbReference type="NCBI Taxonomy" id="1763534"/>
    <lineage>
        <taxon>Bacteria</taxon>
        <taxon>Pseudomonadati</taxon>
        <taxon>Bacteroidota</taxon>
        <taxon>Flavobacteriia</taxon>
        <taxon>Flavobacteriales</taxon>
        <taxon>Flavobacteriaceae</taxon>
        <taxon>Flavobacterium</taxon>
    </lineage>
</organism>
<protein>
    <submittedName>
        <fullName evidence="1">Uncharacterized protein</fullName>
    </submittedName>
</protein>
<gene>
    <name evidence="1" type="ORF">LPBF_12590</name>
</gene>
<feature type="non-terminal residue" evidence="1">
    <location>
        <position position="1"/>
    </location>
</feature>
<dbReference type="RefSeq" id="WP_066337191.1">
    <property type="nucleotide sequence ID" value="NZ_LVEP01000071.1"/>
</dbReference>
<dbReference type="AlphaFoldDB" id="A0A1B9DGE9"/>
<dbReference type="Proteomes" id="UP000093510">
    <property type="component" value="Unassembled WGS sequence"/>
</dbReference>
<sequence length="294" mass="34384">GNVGSNNFENQTDMELPNNEESINLYNNTSQEKLSGLSPSQTFEIIHNPLGEKSPIKFRDGINNETLNKIPFFKITEEFLKIIQRDKFIKLTPLGALPKKIMVELYAYKFIPEDFIESGITKLWKEDDSISIKSAKIVCELAKLTKKVNGKILLTKNGEKFLKEESRLFLFKQIYLTFTESFNWSFNDGFVEEPVGQYGSLFSIYLLLKYGESEKKTLFYSEKYLSVFFNFLPLFVDDYATPEEQFNNCYSVRTFERFTNWFGLTYFSEPKNNYDNKNNKIKSTELLTKLFIME</sequence>
<comment type="caution">
    <text evidence="1">The sequence shown here is derived from an EMBL/GenBank/DDBJ whole genome shotgun (WGS) entry which is preliminary data.</text>
</comment>
<dbReference type="EMBL" id="LVEP01000071">
    <property type="protein sequence ID" value="OCB68763.1"/>
    <property type="molecule type" value="Genomic_DNA"/>
</dbReference>
<accession>A0A1B9DGE9</accession>
<evidence type="ECO:0000313" key="2">
    <source>
        <dbReference type="Proteomes" id="UP000093510"/>
    </source>
</evidence>
<reference evidence="1 2" key="1">
    <citation type="submission" date="2016-03" db="EMBL/GenBank/DDBJ databases">
        <authorList>
            <person name="Ploux O."/>
        </authorList>
    </citation>
    <scope>NUCLEOTIDE SEQUENCE [LARGE SCALE GENOMIC DNA]</scope>
    <source>
        <strain evidence="1 2">LPB0076</strain>
    </source>
</reference>
<name>A0A1B9DGE9_9FLAO</name>
<proteinExistence type="predicted"/>
<keyword evidence="2" id="KW-1185">Reference proteome</keyword>
<evidence type="ECO:0000313" key="1">
    <source>
        <dbReference type="EMBL" id="OCB68763.1"/>
    </source>
</evidence>